<keyword evidence="1" id="KW-0732">Signal</keyword>
<name>A0A2I2F1V6_ASPCN</name>
<organism evidence="2 3">
    <name type="scientific">Aspergillus candidus</name>
    <dbReference type="NCBI Taxonomy" id="41067"/>
    <lineage>
        <taxon>Eukaryota</taxon>
        <taxon>Fungi</taxon>
        <taxon>Dikarya</taxon>
        <taxon>Ascomycota</taxon>
        <taxon>Pezizomycotina</taxon>
        <taxon>Eurotiomycetes</taxon>
        <taxon>Eurotiomycetidae</taxon>
        <taxon>Eurotiales</taxon>
        <taxon>Aspergillaceae</taxon>
        <taxon>Aspergillus</taxon>
        <taxon>Aspergillus subgen. Circumdati</taxon>
    </lineage>
</organism>
<feature type="signal peptide" evidence="1">
    <location>
        <begin position="1"/>
        <end position="22"/>
    </location>
</feature>
<dbReference type="Proteomes" id="UP000234585">
    <property type="component" value="Unassembled WGS sequence"/>
</dbReference>
<evidence type="ECO:0008006" key="4">
    <source>
        <dbReference type="Google" id="ProtNLM"/>
    </source>
</evidence>
<reference evidence="2 3" key="1">
    <citation type="submission" date="2017-12" db="EMBL/GenBank/DDBJ databases">
        <authorList>
            <consortium name="DOE Joint Genome Institute"/>
            <person name="Haridas S."/>
            <person name="Kjaerbolling I."/>
            <person name="Vesth T.C."/>
            <person name="Frisvad J.C."/>
            <person name="Nybo J.L."/>
            <person name="Theobald S."/>
            <person name="Kuo A."/>
            <person name="Bowyer P."/>
            <person name="Matsuda Y."/>
            <person name="Mondo S."/>
            <person name="Lyhne E.K."/>
            <person name="Kogle M.E."/>
            <person name="Clum A."/>
            <person name="Lipzen A."/>
            <person name="Salamov A."/>
            <person name="Ngan C.Y."/>
            <person name="Daum C."/>
            <person name="Chiniquy J."/>
            <person name="Barry K."/>
            <person name="LaButti K."/>
            <person name="Simmons B.A."/>
            <person name="Magnuson J.K."/>
            <person name="Mortensen U.H."/>
            <person name="Larsen T.O."/>
            <person name="Grigoriev I.V."/>
            <person name="Baker S.E."/>
            <person name="Andersen M.R."/>
            <person name="Nordberg H.P."/>
            <person name="Cantor M.N."/>
            <person name="Hua S.X."/>
        </authorList>
    </citation>
    <scope>NUCLEOTIDE SEQUENCE [LARGE SCALE GENOMIC DNA]</scope>
    <source>
        <strain evidence="2 3">CBS 102.13</strain>
    </source>
</reference>
<dbReference type="OrthoDB" id="10520886at2759"/>
<protein>
    <recommendedName>
        <fullName evidence="4">Secreted protein</fullName>
    </recommendedName>
</protein>
<feature type="chain" id="PRO_5014192142" description="Secreted protein" evidence="1">
    <location>
        <begin position="23"/>
        <end position="75"/>
    </location>
</feature>
<evidence type="ECO:0000256" key="1">
    <source>
        <dbReference type="SAM" id="SignalP"/>
    </source>
</evidence>
<sequence>MSLSFFFPLILCFLITSRERQASREYVCSCLLRRYRTKRPQLMNLAIFNPFHANCLCSVPDVFVSILSFPHIFSL</sequence>
<dbReference type="AlphaFoldDB" id="A0A2I2F1V6"/>
<dbReference type="GeneID" id="36521232"/>
<evidence type="ECO:0000313" key="3">
    <source>
        <dbReference type="Proteomes" id="UP000234585"/>
    </source>
</evidence>
<keyword evidence="3" id="KW-1185">Reference proteome</keyword>
<evidence type="ECO:0000313" key="2">
    <source>
        <dbReference type="EMBL" id="PLB34622.1"/>
    </source>
</evidence>
<proteinExistence type="predicted"/>
<dbReference type="RefSeq" id="XP_024668634.1">
    <property type="nucleotide sequence ID" value="XM_024814072.1"/>
</dbReference>
<dbReference type="EMBL" id="KZ559176">
    <property type="protein sequence ID" value="PLB34622.1"/>
    <property type="molecule type" value="Genomic_DNA"/>
</dbReference>
<gene>
    <name evidence="2" type="ORF">BDW47DRAFT_111987</name>
</gene>
<accession>A0A2I2F1V6</accession>